<proteinExistence type="predicted"/>
<comment type="caution">
    <text evidence="1">The sequence shown here is derived from an EMBL/GenBank/DDBJ whole genome shotgun (WGS) entry which is preliminary data.</text>
</comment>
<organism evidence="1 2">
    <name type="scientific">Larinioides sclopetarius</name>
    <dbReference type="NCBI Taxonomy" id="280406"/>
    <lineage>
        <taxon>Eukaryota</taxon>
        <taxon>Metazoa</taxon>
        <taxon>Ecdysozoa</taxon>
        <taxon>Arthropoda</taxon>
        <taxon>Chelicerata</taxon>
        <taxon>Arachnida</taxon>
        <taxon>Araneae</taxon>
        <taxon>Araneomorphae</taxon>
        <taxon>Entelegynae</taxon>
        <taxon>Araneoidea</taxon>
        <taxon>Araneidae</taxon>
        <taxon>Larinioides</taxon>
    </lineage>
</organism>
<gene>
    <name evidence="1" type="ORF">LARSCL_LOCUS8312</name>
</gene>
<accession>A0AAV1ZVZ7</accession>
<name>A0AAV1ZVZ7_9ARAC</name>
<dbReference type="EMBL" id="CAXIEN010000088">
    <property type="protein sequence ID" value="CAL1275825.1"/>
    <property type="molecule type" value="Genomic_DNA"/>
</dbReference>
<protein>
    <submittedName>
        <fullName evidence="1">Uncharacterized protein</fullName>
    </submittedName>
</protein>
<reference evidence="1 2" key="1">
    <citation type="submission" date="2024-04" db="EMBL/GenBank/DDBJ databases">
        <authorList>
            <person name="Rising A."/>
            <person name="Reimegard J."/>
            <person name="Sonavane S."/>
            <person name="Akerstrom W."/>
            <person name="Nylinder S."/>
            <person name="Hedman E."/>
            <person name="Kallberg Y."/>
        </authorList>
    </citation>
    <scope>NUCLEOTIDE SEQUENCE [LARGE SCALE GENOMIC DNA]</scope>
</reference>
<dbReference type="Proteomes" id="UP001497382">
    <property type="component" value="Unassembled WGS sequence"/>
</dbReference>
<sequence length="97" mass="12168">MSIYQIRRASKNICYITNTPYKFVLISRMREIPIWFRTHYIHLSRSCYFHSTWRNRYLLCCLKNCWFGEFTFFVFFHNCLFCRMGRTHLRASHFRNY</sequence>
<keyword evidence="2" id="KW-1185">Reference proteome</keyword>
<evidence type="ECO:0000313" key="2">
    <source>
        <dbReference type="Proteomes" id="UP001497382"/>
    </source>
</evidence>
<evidence type="ECO:0000313" key="1">
    <source>
        <dbReference type="EMBL" id="CAL1275825.1"/>
    </source>
</evidence>
<dbReference type="AlphaFoldDB" id="A0AAV1ZVZ7"/>